<dbReference type="PRINTS" id="PR00416">
    <property type="entry name" value="EUTPISMRASEI"/>
</dbReference>
<dbReference type="Proteomes" id="UP000671927">
    <property type="component" value="Segment"/>
</dbReference>
<evidence type="ECO:0000256" key="7">
    <source>
        <dbReference type="ARBA" id="ARBA00023235"/>
    </source>
</evidence>
<dbReference type="EC" id="5.6.2.1" evidence="3"/>
<sequence length="320" mass="38194">MRAFLYYDGKLFFDTDLTKQVPYDNPTYDILKYIKIPNHLTNVMVYEQTYEQSLHRLIFVGTDSKGRKQYFYGKLHVKERNNKRDTIFMRVYNIINKINDFIDTNIKKEKPRDDIYFQYGVFMLMETSFFIRMGKMRYLKENETVGILTLKNKHIHIEKDKIMIRFIGKDKVSHEFMVHKSNKLFKPLMKLHDKENPDTFLFNKLSEKRIYTLMKKFEIRLKDLRTYGVNYTFLYNFWSNIKSLDPVPPIKKLVSISIKQTAETVGHTPSISKSAYIAITVIDFLLQDVSTLVNTIKSITFNDFIELIVKYITDKGFYKK</sequence>
<evidence type="ECO:0000256" key="2">
    <source>
        <dbReference type="ARBA" id="ARBA00006645"/>
    </source>
</evidence>
<evidence type="ECO:0000259" key="10">
    <source>
        <dbReference type="Pfam" id="PF09266"/>
    </source>
</evidence>
<evidence type="ECO:0000256" key="3">
    <source>
        <dbReference type="ARBA" id="ARBA00012891"/>
    </source>
</evidence>
<keyword evidence="4" id="KW-0426">Late protein</keyword>
<evidence type="ECO:0000259" key="9">
    <source>
        <dbReference type="Pfam" id="PF01028"/>
    </source>
</evidence>
<name>A0A881SY36_SWPV</name>
<dbReference type="SUPFAM" id="SSF55869">
    <property type="entry name" value="DNA topoisomerase I domain"/>
    <property type="match status" value="1"/>
</dbReference>
<dbReference type="GO" id="GO:0003677">
    <property type="term" value="F:DNA binding"/>
    <property type="evidence" value="ECO:0007669"/>
    <property type="project" value="UniProtKB-UniRule"/>
</dbReference>
<gene>
    <name evidence="11" type="primary">SwPV073</name>
</gene>
<evidence type="ECO:0000256" key="4">
    <source>
        <dbReference type="ARBA" id="ARBA00022921"/>
    </source>
</evidence>
<feature type="domain" description="DNA topoisomerase I N-terminal viral" evidence="10">
    <location>
        <begin position="4"/>
        <end position="61"/>
    </location>
</feature>
<protein>
    <recommendedName>
        <fullName evidence="3">DNA topoisomerase</fullName>
        <ecNumber evidence="3">5.6.2.1</ecNumber>
    </recommendedName>
</protein>
<dbReference type="Pfam" id="PF01028">
    <property type="entry name" value="Topoisom_I"/>
    <property type="match status" value="1"/>
</dbReference>
<feature type="active site" description="O-(3'-phospho-DNA)-tyrosine intermediate" evidence="8">
    <location>
        <position position="276"/>
    </location>
</feature>
<dbReference type="InterPro" id="IPR015346">
    <property type="entry name" value="TopoI_N_vir"/>
</dbReference>
<dbReference type="EMBL" id="MW036632">
    <property type="protein sequence ID" value="QQG31564.1"/>
    <property type="molecule type" value="Genomic_DNA"/>
</dbReference>
<dbReference type="PROSITE" id="PS00176">
    <property type="entry name" value="TOPO_IB_1"/>
    <property type="match status" value="1"/>
</dbReference>
<dbReference type="Gene3D" id="3.30.66.10">
    <property type="entry name" value="DNA topoisomerase I domain"/>
    <property type="match status" value="1"/>
</dbReference>
<keyword evidence="7 8" id="KW-0413">Isomerase</keyword>
<dbReference type="Pfam" id="PF09266">
    <property type="entry name" value="VirDNA-topo-I_N"/>
    <property type="match status" value="1"/>
</dbReference>
<dbReference type="SUPFAM" id="SSF56349">
    <property type="entry name" value="DNA breaking-rejoining enzymes"/>
    <property type="match status" value="1"/>
</dbReference>
<evidence type="ECO:0000256" key="6">
    <source>
        <dbReference type="ARBA" id="ARBA00023125"/>
    </source>
</evidence>
<dbReference type="GO" id="GO:0003917">
    <property type="term" value="F:DNA topoisomerase type I (single strand cut, ATP-independent) activity"/>
    <property type="evidence" value="ECO:0007669"/>
    <property type="project" value="UniProtKB-UniRule"/>
</dbReference>
<keyword evidence="6 8" id="KW-0238">DNA-binding</keyword>
<dbReference type="InterPro" id="IPR035447">
    <property type="entry name" value="DNA_topo_I_N_sf"/>
</dbReference>
<accession>A0A881SY36</accession>
<feature type="domain" description="DNA topoisomerase I catalytic core eukaryotic-type" evidence="9">
    <location>
        <begin position="91"/>
        <end position="276"/>
    </location>
</feature>
<dbReference type="GO" id="GO:0006265">
    <property type="term" value="P:DNA topological change"/>
    <property type="evidence" value="ECO:0007669"/>
    <property type="project" value="UniProtKB-UniRule"/>
</dbReference>
<organism evidence="11">
    <name type="scientific">Swinepox virus</name>
    <name type="common">SWPV</name>
    <dbReference type="NCBI Taxonomy" id="10276"/>
    <lineage>
        <taxon>Viruses</taxon>
        <taxon>Varidnaviria</taxon>
        <taxon>Bamfordvirae</taxon>
        <taxon>Nucleocytoviricota</taxon>
        <taxon>Pokkesviricetes</taxon>
        <taxon>Chitovirales</taxon>
        <taxon>Poxviridae</taxon>
        <taxon>Chordopoxvirinae</taxon>
        <taxon>Suipoxvirus</taxon>
        <taxon>Suipoxvirus swinepox</taxon>
    </lineage>
</organism>
<dbReference type="InterPro" id="IPR011010">
    <property type="entry name" value="DNA_brk_join_enz"/>
</dbReference>
<dbReference type="Gene3D" id="3.90.15.10">
    <property type="entry name" value="Topoisomerase I, Chain A, domain 3"/>
    <property type="match status" value="1"/>
</dbReference>
<keyword evidence="5 8" id="KW-0799">Topoisomerase</keyword>
<evidence type="ECO:0000256" key="8">
    <source>
        <dbReference type="PROSITE-ProRule" id="PRU01382"/>
    </source>
</evidence>
<dbReference type="InterPro" id="IPR001631">
    <property type="entry name" value="TopoI"/>
</dbReference>
<dbReference type="InterPro" id="IPR013500">
    <property type="entry name" value="TopoI_cat_euk"/>
</dbReference>
<evidence type="ECO:0000256" key="1">
    <source>
        <dbReference type="ARBA" id="ARBA00000213"/>
    </source>
</evidence>
<evidence type="ECO:0000313" key="11">
    <source>
        <dbReference type="EMBL" id="QQG31564.1"/>
    </source>
</evidence>
<dbReference type="InterPro" id="IPR014711">
    <property type="entry name" value="TopoI_cat_a-hlx-sub_euk"/>
</dbReference>
<dbReference type="InterPro" id="IPR018521">
    <property type="entry name" value="TopoIB_AS"/>
</dbReference>
<dbReference type="PROSITE" id="PS52038">
    <property type="entry name" value="TOPO_IB_2"/>
    <property type="match status" value="1"/>
</dbReference>
<organismHost>
    <name type="scientific">Sus scrofa</name>
    <name type="common">Pig</name>
    <dbReference type="NCBI Taxonomy" id="9823"/>
</organismHost>
<proteinExistence type="inferred from homology"/>
<reference evidence="11" key="1">
    <citation type="journal article" date="2021" name="Arch. Virol.">
        <title>First complete genome characterization of swinepox virus directly from a clinical sample indicates divergence of a Eurasian-lineage virus.</title>
        <authorList>
            <person name="Aasdev A."/>
            <person name="Mishra A."/>
            <person name="Bora D.P."/>
            <person name="Kurkure N.V."/>
            <person name="Barman N.N."/>
            <person name="Raut A.A."/>
        </authorList>
    </citation>
    <scope>NUCLEOTIDE SEQUENCE</scope>
    <source>
        <strain evidence="11">SwPV/India-Assam/16</strain>
    </source>
</reference>
<comment type="catalytic activity">
    <reaction evidence="1 8">
        <text>ATP-independent breakage of single-stranded DNA, followed by passage and rejoining.</text>
        <dbReference type="EC" id="5.6.2.1"/>
    </reaction>
</comment>
<evidence type="ECO:0000256" key="5">
    <source>
        <dbReference type="ARBA" id="ARBA00023029"/>
    </source>
</evidence>
<comment type="similarity">
    <text evidence="2 8">Belongs to the type IB topoisomerase family.</text>
</comment>